<comment type="caution">
    <text evidence="7">The sequence shown here is derived from an EMBL/GenBank/DDBJ whole genome shotgun (WGS) entry which is preliminary data.</text>
</comment>
<dbReference type="InterPro" id="IPR029753">
    <property type="entry name" value="D-isomer_DH_CS"/>
</dbReference>
<keyword evidence="3" id="KW-0520">NAD</keyword>
<evidence type="ECO:0000256" key="2">
    <source>
        <dbReference type="ARBA" id="ARBA00023002"/>
    </source>
</evidence>
<sequence>MYHSSGEEVLHANDNVIKTNDYSEENITKILKQNDIDGIILRAPARINSKIIDACGHSVKAISGAGVGLDNIDVEYASKMGIRVLHAPKINSNATAEHTVSFILALYKHLLPFHTETRKGNFSIRNERFTYELKGKQLGLVGFGSIAQRVAKILRNGFEMEVKVFVREIKEKHKEAADKLGVRLTTSMEEVFKFSDVVCTHIPLTNETEKIINEYYFQMMKPTSVFINTARGGVINEKDLAYALEKKWLMGAGIDVFSNEPPEADHPLYKLDNVLLTPHIGGISEEAARETSCIITKNLLKVIRGEQVATVANLKMLKEEGFKSGP</sequence>
<dbReference type="Pfam" id="PF00389">
    <property type="entry name" value="2-Hacid_dh"/>
    <property type="match status" value="1"/>
</dbReference>
<accession>A0A2I0QV50</accession>
<keyword evidence="8" id="KW-1185">Reference proteome</keyword>
<dbReference type="InterPro" id="IPR036291">
    <property type="entry name" value="NAD(P)-bd_dom_sf"/>
</dbReference>
<dbReference type="SUPFAM" id="SSF52283">
    <property type="entry name" value="Formate/glycerate dehydrogenase catalytic domain-like"/>
    <property type="match status" value="1"/>
</dbReference>
<feature type="domain" description="D-isomer specific 2-hydroxyacid dehydrogenase catalytic" evidence="5">
    <location>
        <begin position="9"/>
        <end position="313"/>
    </location>
</feature>
<dbReference type="AlphaFoldDB" id="A0A2I0QV50"/>
<dbReference type="PANTHER" id="PTHR42789:SF1">
    <property type="entry name" value="D-ISOMER SPECIFIC 2-HYDROXYACID DEHYDROGENASE FAMILY PROTEIN (AFU_ORTHOLOGUE AFUA_6G10090)"/>
    <property type="match status" value="1"/>
</dbReference>
<evidence type="ECO:0000256" key="1">
    <source>
        <dbReference type="ARBA" id="ARBA00005854"/>
    </source>
</evidence>
<dbReference type="Proteomes" id="UP000243524">
    <property type="component" value="Unassembled WGS sequence"/>
</dbReference>
<dbReference type="EMBL" id="PJNH01000002">
    <property type="protein sequence ID" value="PKR78174.1"/>
    <property type="molecule type" value="Genomic_DNA"/>
</dbReference>
<proteinExistence type="inferred from homology"/>
<dbReference type="InterPro" id="IPR006140">
    <property type="entry name" value="D-isomer_DH_NAD-bd"/>
</dbReference>
<keyword evidence="2 4" id="KW-0560">Oxidoreductase</keyword>
<dbReference type="SUPFAM" id="SSF51735">
    <property type="entry name" value="NAD(P)-binding Rossmann-fold domains"/>
    <property type="match status" value="1"/>
</dbReference>
<evidence type="ECO:0000256" key="4">
    <source>
        <dbReference type="RuleBase" id="RU003719"/>
    </source>
</evidence>
<dbReference type="GO" id="GO:0051287">
    <property type="term" value="F:NAD binding"/>
    <property type="evidence" value="ECO:0007669"/>
    <property type="project" value="InterPro"/>
</dbReference>
<feature type="domain" description="D-isomer specific 2-hydroxyacid dehydrogenase NAD-binding" evidence="6">
    <location>
        <begin position="101"/>
        <end position="281"/>
    </location>
</feature>
<comment type="similarity">
    <text evidence="1 4">Belongs to the D-isomer specific 2-hydroxyacid dehydrogenase family.</text>
</comment>
<evidence type="ECO:0000313" key="8">
    <source>
        <dbReference type="Proteomes" id="UP000243524"/>
    </source>
</evidence>
<organism evidence="7 8">
    <name type="scientific">Halalkalibacillus sediminis</name>
    <dbReference type="NCBI Taxonomy" id="2018042"/>
    <lineage>
        <taxon>Bacteria</taxon>
        <taxon>Bacillati</taxon>
        <taxon>Bacillota</taxon>
        <taxon>Bacilli</taxon>
        <taxon>Bacillales</taxon>
        <taxon>Bacillaceae</taxon>
        <taxon>Halalkalibacillus</taxon>
    </lineage>
</organism>
<dbReference type="PROSITE" id="PS00671">
    <property type="entry name" value="D_2_HYDROXYACID_DH_3"/>
    <property type="match status" value="1"/>
</dbReference>
<dbReference type="FunFam" id="3.40.50.720:FF:000203">
    <property type="entry name" value="D-3-phosphoglycerate dehydrogenase (SerA)"/>
    <property type="match status" value="1"/>
</dbReference>
<reference evidence="7 8" key="1">
    <citation type="submission" date="2017-06" db="EMBL/GenBank/DDBJ databases">
        <title>the draft geome sequence of Illustriluteabacillus marina B3227.</title>
        <authorList>
            <person name="He R.-H."/>
            <person name="Du Z.-J."/>
        </authorList>
    </citation>
    <scope>NUCLEOTIDE SEQUENCE [LARGE SCALE GENOMIC DNA]</scope>
    <source>
        <strain evidence="7 8">B3227</strain>
    </source>
</reference>
<gene>
    <name evidence="7" type="ORF">CEY16_08170</name>
</gene>
<protein>
    <submittedName>
        <fullName evidence="7">Hydroxyacid dehydrogenase</fullName>
    </submittedName>
</protein>
<dbReference type="GO" id="GO:0016616">
    <property type="term" value="F:oxidoreductase activity, acting on the CH-OH group of donors, NAD or NADP as acceptor"/>
    <property type="evidence" value="ECO:0007669"/>
    <property type="project" value="InterPro"/>
</dbReference>
<name>A0A2I0QV50_9BACI</name>
<dbReference type="Gene3D" id="3.40.50.720">
    <property type="entry name" value="NAD(P)-binding Rossmann-like Domain"/>
    <property type="match status" value="2"/>
</dbReference>
<dbReference type="Pfam" id="PF02826">
    <property type="entry name" value="2-Hacid_dh_C"/>
    <property type="match status" value="1"/>
</dbReference>
<dbReference type="InterPro" id="IPR050857">
    <property type="entry name" value="D-2-hydroxyacid_DH"/>
</dbReference>
<dbReference type="InterPro" id="IPR006139">
    <property type="entry name" value="D-isomer_2_OHA_DH_cat_dom"/>
</dbReference>
<evidence type="ECO:0000259" key="6">
    <source>
        <dbReference type="Pfam" id="PF02826"/>
    </source>
</evidence>
<evidence type="ECO:0000256" key="3">
    <source>
        <dbReference type="ARBA" id="ARBA00023027"/>
    </source>
</evidence>
<dbReference type="OrthoDB" id="9805416at2"/>
<evidence type="ECO:0000259" key="5">
    <source>
        <dbReference type="Pfam" id="PF00389"/>
    </source>
</evidence>
<evidence type="ECO:0000313" key="7">
    <source>
        <dbReference type="EMBL" id="PKR78174.1"/>
    </source>
</evidence>
<dbReference type="PANTHER" id="PTHR42789">
    <property type="entry name" value="D-ISOMER SPECIFIC 2-HYDROXYACID DEHYDROGENASE FAMILY PROTEIN (AFU_ORTHOLOGUE AFUA_6G10090)"/>
    <property type="match status" value="1"/>
</dbReference>